<sequence>MLLANDAQGQLVLADRFQKKSGEKCFCPGCQGEVIFKCGPQKIPHFAHRSMQECQHFSEGETAEHLLGKHLLQQALPEDTQLEAYLPELAQRPDLLWCKLAVEFQCSTLSRTRFVERTSNYLTHGYTPWWLVGQQFFPQKHWRQVTSCCLQEAPFGLVLWGVEVAQKKLLLFHSFDWHYQKGLLFETSSQTLQGQLFGEILSLAKVASKPCSWSVSDYQLRIQEKLNRKEKGVLLLQAQSYLHGVNLGALPLWGYAPGCHQALLQEGLLVLRGLYLAGFREFESWYERGCQILDWPYFLVNRRRIYQEIFAECILLTERFGSEETRKF</sequence>
<organism evidence="3 4">
    <name type="scientific">Enterococcus asini</name>
    <dbReference type="NCBI Taxonomy" id="57732"/>
    <lineage>
        <taxon>Bacteria</taxon>
        <taxon>Bacillati</taxon>
        <taxon>Bacillota</taxon>
        <taxon>Bacilli</taxon>
        <taxon>Lactobacillales</taxon>
        <taxon>Enterococcaceae</taxon>
        <taxon>Enterococcus</taxon>
    </lineage>
</organism>
<dbReference type="AlphaFoldDB" id="A0AAW8TVR6"/>
<dbReference type="Pfam" id="PF25164">
    <property type="entry name" value="CoiA_N"/>
    <property type="match status" value="1"/>
</dbReference>
<dbReference type="EMBL" id="JARQBJ010000002">
    <property type="protein sequence ID" value="MDT2809774.1"/>
    <property type="molecule type" value="Genomic_DNA"/>
</dbReference>
<dbReference type="Pfam" id="PF06054">
    <property type="entry name" value="CoiA_nuc"/>
    <property type="match status" value="1"/>
</dbReference>
<accession>A0AAW8TVR6</accession>
<dbReference type="InterPro" id="IPR010330">
    <property type="entry name" value="CoiA_nuc"/>
</dbReference>
<dbReference type="InterPro" id="IPR057253">
    <property type="entry name" value="CoiA-like_N"/>
</dbReference>
<dbReference type="RefSeq" id="WP_311835149.1">
    <property type="nucleotide sequence ID" value="NZ_JARQBJ010000002.1"/>
</dbReference>
<evidence type="ECO:0000259" key="2">
    <source>
        <dbReference type="Pfam" id="PF25164"/>
    </source>
</evidence>
<protein>
    <submittedName>
        <fullName evidence="3">Competence protein CoiA family protein</fullName>
    </submittedName>
</protein>
<comment type="caution">
    <text evidence="3">The sequence shown here is derived from an EMBL/GenBank/DDBJ whole genome shotgun (WGS) entry which is preliminary data.</text>
</comment>
<dbReference type="Proteomes" id="UP001256711">
    <property type="component" value="Unassembled WGS sequence"/>
</dbReference>
<gene>
    <name evidence="3" type="ORF">P7H43_04705</name>
</gene>
<feature type="domain" description="Competence protein CoiA-like N-terminal" evidence="2">
    <location>
        <begin position="19"/>
        <end position="57"/>
    </location>
</feature>
<feature type="domain" description="Competence protein CoiA nuclease-like" evidence="1">
    <location>
        <begin position="61"/>
        <end position="199"/>
    </location>
</feature>
<name>A0AAW8TVR6_9ENTE</name>
<reference evidence="3" key="1">
    <citation type="submission" date="2023-03" db="EMBL/GenBank/DDBJ databases">
        <authorList>
            <person name="Shen W."/>
            <person name="Cai J."/>
        </authorList>
    </citation>
    <scope>NUCLEOTIDE SEQUENCE</scope>
    <source>
        <strain evidence="3">B226-2</strain>
    </source>
</reference>
<evidence type="ECO:0000313" key="4">
    <source>
        <dbReference type="Proteomes" id="UP001256711"/>
    </source>
</evidence>
<proteinExistence type="predicted"/>
<evidence type="ECO:0000313" key="3">
    <source>
        <dbReference type="EMBL" id="MDT2809774.1"/>
    </source>
</evidence>
<evidence type="ECO:0000259" key="1">
    <source>
        <dbReference type="Pfam" id="PF06054"/>
    </source>
</evidence>